<dbReference type="Proteomes" id="UP000219514">
    <property type="component" value="Unassembled WGS sequence"/>
</dbReference>
<sequence>MTDLVTARREPGPDPGRPDQAEPAPAGPPDASGGVALARLIGLARLTPPQAVEIGVGVLARAAALAEPDAEGPGEDRVGIGPLVVTADGQVVAGSTADGGPAGAPATVGTARATAEAVLADVARAARQGARRPDPAAERLLDELDRAVAELPVAGVAAAAEVLRAAAASIDRGTVRAELGALARAAGRTAGSTYGPGPSGTPPSTRARAAPSGRATPGGPRVAVRRIGAWLLSVLVLAGVVALEVGLLRDDIAKDIGLLLDAGRSGAEPSTTPEPDGLPVVPPAPAANGAVTGVDLRLLTPCAPGTPCTLRLLVRLVPGAEPQVVTWSYRIVDRCTGAAETAPGGTVTVPPAGERAAVVGTVALPALDGVAVVAVTDSPAIAASPPVSLGSCPSAGQAG</sequence>
<feature type="compositionally biased region" description="Basic and acidic residues" evidence="1">
    <location>
        <begin position="1"/>
        <end position="20"/>
    </location>
</feature>
<feature type="region of interest" description="Disordered" evidence="1">
    <location>
        <begin position="187"/>
        <end position="220"/>
    </location>
</feature>
<accession>A0A285EKX5</accession>
<dbReference type="RefSeq" id="WP_097208570.1">
    <property type="nucleotide sequence ID" value="NZ_JACHXB010000002.1"/>
</dbReference>
<proteinExistence type="predicted"/>
<dbReference type="OrthoDB" id="5198809at2"/>
<keyword evidence="3" id="KW-1185">Reference proteome</keyword>
<name>A0A285EKX5_9ACTN</name>
<organism evidence="2 3">
    <name type="scientific">Geodermatophilus sabuli</name>
    <dbReference type="NCBI Taxonomy" id="1564158"/>
    <lineage>
        <taxon>Bacteria</taxon>
        <taxon>Bacillati</taxon>
        <taxon>Actinomycetota</taxon>
        <taxon>Actinomycetes</taxon>
        <taxon>Geodermatophilales</taxon>
        <taxon>Geodermatophilaceae</taxon>
        <taxon>Geodermatophilus</taxon>
    </lineage>
</organism>
<reference evidence="2 3" key="1">
    <citation type="submission" date="2017-09" db="EMBL/GenBank/DDBJ databases">
        <authorList>
            <person name="Ehlers B."/>
            <person name="Leendertz F.H."/>
        </authorList>
    </citation>
    <scope>NUCLEOTIDE SEQUENCE [LARGE SCALE GENOMIC DNA]</scope>
    <source>
        <strain evidence="2 3">DSM 46844</strain>
    </source>
</reference>
<protein>
    <submittedName>
        <fullName evidence="2">Uncharacterized protein</fullName>
    </submittedName>
</protein>
<evidence type="ECO:0000313" key="3">
    <source>
        <dbReference type="Proteomes" id="UP000219514"/>
    </source>
</evidence>
<feature type="compositionally biased region" description="Low complexity" evidence="1">
    <location>
        <begin position="187"/>
        <end position="196"/>
    </location>
</feature>
<evidence type="ECO:0000256" key="1">
    <source>
        <dbReference type="SAM" id="MobiDB-lite"/>
    </source>
</evidence>
<feature type="region of interest" description="Disordered" evidence="1">
    <location>
        <begin position="1"/>
        <end position="34"/>
    </location>
</feature>
<gene>
    <name evidence="2" type="ORF">SAMN06893097_111167</name>
</gene>
<feature type="compositionally biased region" description="Low complexity" evidence="1">
    <location>
        <begin position="21"/>
        <end position="34"/>
    </location>
</feature>
<dbReference type="EMBL" id="OBDO01000011">
    <property type="protein sequence ID" value="SNX98651.1"/>
    <property type="molecule type" value="Genomic_DNA"/>
</dbReference>
<dbReference type="AlphaFoldDB" id="A0A285EKX5"/>
<evidence type="ECO:0000313" key="2">
    <source>
        <dbReference type="EMBL" id="SNX98651.1"/>
    </source>
</evidence>